<dbReference type="InterPro" id="IPR036305">
    <property type="entry name" value="RGS_sf"/>
</dbReference>
<dbReference type="Pfam" id="PF00615">
    <property type="entry name" value="RGS"/>
    <property type="match status" value="1"/>
</dbReference>
<feature type="region of interest" description="Disordered" evidence="1">
    <location>
        <begin position="174"/>
        <end position="199"/>
    </location>
</feature>
<dbReference type="SUPFAM" id="SSF48097">
    <property type="entry name" value="Regulator of G-protein signaling, RGS"/>
    <property type="match status" value="1"/>
</dbReference>
<proteinExistence type="predicted"/>
<comment type="caution">
    <text evidence="3">The sequence shown here is derived from an EMBL/GenBank/DDBJ whole genome shotgun (WGS) entry which is preliminary data.</text>
</comment>
<dbReference type="PROSITE" id="PS50132">
    <property type="entry name" value="RGS"/>
    <property type="match status" value="1"/>
</dbReference>
<dbReference type="EMBL" id="ASPP01011426">
    <property type="protein sequence ID" value="ETO21642.1"/>
    <property type="molecule type" value="Genomic_DNA"/>
</dbReference>
<dbReference type="PANTHER" id="PTHR10845:SF192">
    <property type="entry name" value="DOUBLE HIT, ISOFORM B"/>
    <property type="match status" value="1"/>
</dbReference>
<feature type="compositionally biased region" description="Polar residues" evidence="1">
    <location>
        <begin position="177"/>
        <end position="194"/>
    </location>
</feature>
<sequence>MSGSHGDSVVNLVHTENTEEKGLSLIDVVRSDAGLSLFAAYLVREYAHESILFILEVFQFRKQFKHLQTVRDDDSPEFQISDYVPKCRTLTENPDDFYKQAEVIRNRFIPYSSNLCINISSSMRKDLENLNFHDLEVEQLAIVFDDAYKRIFSLLRDPFLRFRETYEYQALLKETKPTSSGTHPSHNTSLSVPSPDSKPRLSEDINVNLFQFIQAQNDDKIHNALKSVGDCFVNCCTSRQQPAKSRTSTFT</sequence>
<evidence type="ECO:0000313" key="4">
    <source>
        <dbReference type="Proteomes" id="UP000023152"/>
    </source>
</evidence>
<dbReference type="PANTHER" id="PTHR10845">
    <property type="entry name" value="REGULATOR OF G PROTEIN SIGNALING"/>
    <property type="match status" value="1"/>
</dbReference>
<feature type="domain" description="RGS" evidence="2">
    <location>
        <begin position="24"/>
        <end position="172"/>
    </location>
</feature>
<keyword evidence="4" id="KW-1185">Reference proteome</keyword>
<dbReference type="SMART" id="SM00315">
    <property type="entry name" value="RGS"/>
    <property type="match status" value="1"/>
</dbReference>
<protein>
    <recommendedName>
        <fullName evidence="2">RGS domain-containing protein</fullName>
    </recommendedName>
</protein>
<dbReference type="AlphaFoldDB" id="X6N8K5"/>
<dbReference type="InterPro" id="IPR044926">
    <property type="entry name" value="RGS_subdomain_2"/>
</dbReference>
<organism evidence="3 4">
    <name type="scientific">Reticulomyxa filosa</name>
    <dbReference type="NCBI Taxonomy" id="46433"/>
    <lineage>
        <taxon>Eukaryota</taxon>
        <taxon>Sar</taxon>
        <taxon>Rhizaria</taxon>
        <taxon>Retaria</taxon>
        <taxon>Foraminifera</taxon>
        <taxon>Monothalamids</taxon>
        <taxon>Reticulomyxidae</taxon>
        <taxon>Reticulomyxa</taxon>
    </lineage>
</organism>
<gene>
    <name evidence="3" type="ORF">RFI_15561</name>
</gene>
<reference evidence="3 4" key="1">
    <citation type="journal article" date="2013" name="Curr. Biol.">
        <title>The Genome of the Foraminiferan Reticulomyxa filosa.</title>
        <authorList>
            <person name="Glockner G."/>
            <person name="Hulsmann N."/>
            <person name="Schleicher M."/>
            <person name="Noegel A.A."/>
            <person name="Eichinger L."/>
            <person name="Gallinger C."/>
            <person name="Pawlowski J."/>
            <person name="Sierra R."/>
            <person name="Euteneuer U."/>
            <person name="Pillet L."/>
            <person name="Moustafa A."/>
            <person name="Platzer M."/>
            <person name="Groth M."/>
            <person name="Szafranski K."/>
            <person name="Schliwa M."/>
        </authorList>
    </citation>
    <scope>NUCLEOTIDE SEQUENCE [LARGE SCALE GENOMIC DNA]</scope>
</reference>
<evidence type="ECO:0000256" key="1">
    <source>
        <dbReference type="SAM" id="MobiDB-lite"/>
    </source>
</evidence>
<dbReference type="Proteomes" id="UP000023152">
    <property type="component" value="Unassembled WGS sequence"/>
</dbReference>
<name>X6N8K5_RETFI</name>
<dbReference type="InterPro" id="IPR016137">
    <property type="entry name" value="RGS"/>
</dbReference>
<dbReference type="Gene3D" id="1.10.167.10">
    <property type="entry name" value="Regulator of G-protein Signalling 4, domain 2"/>
    <property type="match status" value="1"/>
</dbReference>
<evidence type="ECO:0000259" key="2">
    <source>
        <dbReference type="PROSITE" id="PS50132"/>
    </source>
</evidence>
<accession>X6N8K5</accession>
<evidence type="ECO:0000313" key="3">
    <source>
        <dbReference type="EMBL" id="ETO21642.1"/>
    </source>
</evidence>